<dbReference type="NCBIfam" id="TIGR02057">
    <property type="entry name" value="PAPS_reductase"/>
    <property type="match status" value="1"/>
</dbReference>
<dbReference type="CDD" id="cd23945">
    <property type="entry name" value="PAPS_reductase"/>
    <property type="match status" value="1"/>
</dbReference>
<dbReference type="InterPro" id="IPR004511">
    <property type="entry name" value="PAPS/APS_Rdtase"/>
</dbReference>
<evidence type="ECO:0000256" key="1">
    <source>
        <dbReference type="ARBA" id="ARBA00009732"/>
    </source>
</evidence>
<dbReference type="GO" id="GO:0070814">
    <property type="term" value="P:hydrogen sulfide biosynthetic process"/>
    <property type="evidence" value="ECO:0007669"/>
    <property type="project" value="UniProtKB-UniRule"/>
</dbReference>
<comment type="pathway">
    <text evidence="4">Sulfur metabolism; hydrogen sulfide biosynthesis; sulfite from sulfate: step 3/3.</text>
</comment>
<feature type="active site" description="Nucleophile; cysteine thiosulfonate intermediate" evidence="4">
    <location>
        <position position="237"/>
    </location>
</feature>
<dbReference type="Proteomes" id="UP000296034">
    <property type="component" value="Unassembled WGS sequence"/>
</dbReference>
<accession>A0A2P5SXM2</accession>
<evidence type="ECO:0000259" key="5">
    <source>
        <dbReference type="Pfam" id="PF01507"/>
    </source>
</evidence>
<name>A0A2P5SXM2_9GAMM</name>
<dbReference type="PANTHER" id="PTHR46509:SF1">
    <property type="entry name" value="PHOSPHOADENOSINE PHOSPHOSULFATE REDUCTASE"/>
    <property type="match status" value="1"/>
</dbReference>
<dbReference type="PANTHER" id="PTHR46509">
    <property type="entry name" value="PHOSPHOADENOSINE PHOSPHOSULFATE REDUCTASE"/>
    <property type="match status" value="1"/>
</dbReference>
<comment type="similarity">
    <text evidence="1 4">Belongs to the PAPS reductase family. CysH subfamily.</text>
</comment>
<dbReference type="OrthoDB" id="9794018at2"/>
<comment type="function">
    <text evidence="4">Catalyzes the formation of sulfite from phosphoadenosine 5'-phosphosulfate (PAPS) using thioredoxin as an electron donor.</text>
</comment>
<dbReference type="SUPFAM" id="SSF52402">
    <property type="entry name" value="Adenine nucleotide alpha hydrolases-like"/>
    <property type="match status" value="1"/>
</dbReference>
<evidence type="ECO:0000256" key="4">
    <source>
        <dbReference type="HAMAP-Rule" id="MF_00063"/>
    </source>
</evidence>
<comment type="catalytic activity">
    <reaction evidence="4">
        <text>[thioredoxin]-disulfide + sulfite + adenosine 3',5'-bisphosphate + 2 H(+) = [thioredoxin]-dithiol + 3'-phosphoadenylyl sulfate</text>
        <dbReference type="Rhea" id="RHEA:11724"/>
        <dbReference type="Rhea" id="RHEA-COMP:10698"/>
        <dbReference type="Rhea" id="RHEA-COMP:10700"/>
        <dbReference type="ChEBI" id="CHEBI:15378"/>
        <dbReference type="ChEBI" id="CHEBI:17359"/>
        <dbReference type="ChEBI" id="CHEBI:29950"/>
        <dbReference type="ChEBI" id="CHEBI:50058"/>
        <dbReference type="ChEBI" id="CHEBI:58339"/>
        <dbReference type="ChEBI" id="CHEBI:58343"/>
        <dbReference type="EC" id="1.8.4.8"/>
    </reaction>
</comment>
<evidence type="ECO:0000313" key="7">
    <source>
        <dbReference type="Proteomes" id="UP000296034"/>
    </source>
</evidence>
<reference evidence="6 7" key="1">
    <citation type="journal article" date="2018" name="Genome Biol. Evol.">
        <title>Cladogenesis and Genomic Streamlining in Extracellular Endosymbionts of Tropical Stink Bugs.</title>
        <authorList>
            <person name="Otero-Bravo A."/>
            <person name="Goffredi S."/>
            <person name="Sabree Z.L."/>
        </authorList>
    </citation>
    <scope>NUCLEOTIDE SEQUENCE [LARGE SCALE GENOMIC DNA]</scope>
    <source>
        <strain evidence="6 7">SoET</strain>
    </source>
</reference>
<comment type="caution">
    <text evidence="4">Lacks conserved residue(s) required for the propagation of feature annotation.</text>
</comment>
<dbReference type="InterPro" id="IPR011800">
    <property type="entry name" value="PAPS_reductase_CysH"/>
</dbReference>
<dbReference type="NCBIfam" id="TIGR00434">
    <property type="entry name" value="cysH"/>
    <property type="match status" value="1"/>
</dbReference>
<dbReference type="EC" id="1.8.4.8" evidence="4"/>
<dbReference type="UniPathway" id="UPA00140">
    <property type="reaction ID" value="UER00206"/>
</dbReference>
<feature type="domain" description="Phosphoadenosine phosphosulphate reductase" evidence="5">
    <location>
        <begin position="47"/>
        <end position="217"/>
    </location>
</feature>
<proteinExistence type="inferred from homology"/>
<keyword evidence="3 4" id="KW-0560">Oxidoreductase</keyword>
<dbReference type="EMBL" id="PDKS01000004">
    <property type="protein sequence ID" value="PPI87086.1"/>
    <property type="molecule type" value="Genomic_DNA"/>
</dbReference>
<dbReference type="RefSeq" id="WP_136131858.1">
    <property type="nucleotide sequence ID" value="NZ_PDKS01000004.1"/>
</dbReference>
<dbReference type="FunFam" id="3.40.50.620:FF:000043">
    <property type="entry name" value="Phosphoadenosine phosphosulfate reductase"/>
    <property type="match status" value="1"/>
</dbReference>
<dbReference type="InterPro" id="IPR014729">
    <property type="entry name" value="Rossmann-like_a/b/a_fold"/>
</dbReference>
<evidence type="ECO:0000256" key="2">
    <source>
        <dbReference type="ARBA" id="ARBA00022490"/>
    </source>
</evidence>
<dbReference type="GO" id="GO:0005737">
    <property type="term" value="C:cytoplasm"/>
    <property type="evidence" value="ECO:0007669"/>
    <property type="project" value="UniProtKB-SubCell"/>
</dbReference>
<dbReference type="Gene3D" id="3.40.50.620">
    <property type="entry name" value="HUPs"/>
    <property type="match status" value="1"/>
</dbReference>
<evidence type="ECO:0000313" key="6">
    <source>
        <dbReference type="EMBL" id="PPI87086.1"/>
    </source>
</evidence>
<organism evidence="6 7">
    <name type="scientific">Candidatus Pantoea edessiphila</name>
    <dbReference type="NCBI Taxonomy" id="2044610"/>
    <lineage>
        <taxon>Bacteria</taxon>
        <taxon>Pseudomonadati</taxon>
        <taxon>Pseudomonadota</taxon>
        <taxon>Gammaproteobacteria</taxon>
        <taxon>Enterobacterales</taxon>
        <taxon>Erwiniaceae</taxon>
        <taxon>Pantoea</taxon>
    </lineage>
</organism>
<dbReference type="GO" id="GO:0004604">
    <property type="term" value="F:phosphoadenylyl-sulfate reductase (thioredoxin) activity"/>
    <property type="evidence" value="ECO:0007669"/>
    <property type="project" value="UniProtKB-UniRule"/>
</dbReference>
<comment type="caution">
    <text evidence="6">The sequence shown here is derived from an EMBL/GenBank/DDBJ whole genome shotgun (WGS) entry which is preliminary data.</text>
</comment>
<evidence type="ECO:0000256" key="3">
    <source>
        <dbReference type="ARBA" id="ARBA00023002"/>
    </source>
</evidence>
<dbReference type="Pfam" id="PF01507">
    <property type="entry name" value="PAPS_reduct"/>
    <property type="match status" value="1"/>
</dbReference>
<dbReference type="GO" id="GO:0019379">
    <property type="term" value="P:sulfate assimilation, phosphoadenylyl sulfate reduction by phosphoadenylyl-sulfate reductase (thioredoxin)"/>
    <property type="evidence" value="ECO:0007669"/>
    <property type="project" value="UniProtKB-UniRule"/>
</dbReference>
<dbReference type="AlphaFoldDB" id="A0A2P5SXM2"/>
<keyword evidence="2 4" id="KW-0963">Cytoplasm</keyword>
<comment type="subcellular location">
    <subcellularLocation>
        <location evidence="4">Cytoplasm</location>
    </subcellularLocation>
</comment>
<sequence length="241" mass="28033">MLDISVLNKTSKSECDKILLKINVQLESFTAEDRIIWALENLPSVHALSSSFGIQSAVCLHLVTSIKPNIPVILIDTGYLFSETYQFIDELVEKFKLNLHIFRSNISPAWQEARYGKLWQQGLKGIEKYNKINKINPMNNALRSLNINSWFAGLRRSQSKSRSDLSILTIQRDTFKILPIIDWDNRQVHYYLKKHHLKYHPLWDKGYLSLGDIHTTSIWEPGMTEEDTRFFGIKRECGIHE</sequence>
<dbReference type="InterPro" id="IPR002500">
    <property type="entry name" value="PAPS_reduct_dom"/>
</dbReference>
<protein>
    <recommendedName>
        <fullName evidence="4">Phosphoadenosine 5'-phosphosulfate reductase</fullName>
        <shortName evidence="4">PAPS reductase</shortName>
        <ecNumber evidence="4">1.8.4.8</ecNumber>
    </recommendedName>
    <alternativeName>
        <fullName evidence="4">3'-phosphoadenylylsulfate reductase</fullName>
    </alternativeName>
    <alternativeName>
        <fullName evidence="4">PAPS reductase, thioredoxin dependent</fullName>
    </alternativeName>
    <alternativeName>
        <fullName evidence="4">PAPS sulfotransferase</fullName>
    </alternativeName>
    <alternativeName>
        <fullName evidence="4">PAdoPS reductase</fullName>
    </alternativeName>
</protein>
<dbReference type="PIRSF" id="PIRSF000857">
    <property type="entry name" value="PAPS_reductase"/>
    <property type="match status" value="1"/>
</dbReference>
<dbReference type="NCBIfam" id="NF002537">
    <property type="entry name" value="PRK02090.1"/>
    <property type="match status" value="1"/>
</dbReference>
<dbReference type="HAMAP" id="MF_00063">
    <property type="entry name" value="CysH"/>
    <property type="match status" value="1"/>
</dbReference>
<gene>
    <name evidence="4" type="primary">cysH</name>
    <name evidence="6" type="ORF">CRV11_02895</name>
</gene>